<dbReference type="SUPFAM" id="SSF52833">
    <property type="entry name" value="Thioredoxin-like"/>
    <property type="match status" value="1"/>
</dbReference>
<feature type="domain" description="UBX" evidence="3">
    <location>
        <begin position="408"/>
        <end position="515"/>
    </location>
</feature>
<dbReference type="PANTHER" id="PTHR23322:SF1">
    <property type="entry name" value="FAS-ASSOCIATED FACTOR 2"/>
    <property type="match status" value="1"/>
</dbReference>
<dbReference type="CDD" id="cd14273">
    <property type="entry name" value="UBA_TAP-C_like"/>
    <property type="match status" value="1"/>
</dbReference>
<evidence type="ECO:0000259" key="3">
    <source>
        <dbReference type="PROSITE" id="PS50033"/>
    </source>
</evidence>
<name>A0A9Q9APH2_9PEZI</name>
<dbReference type="InterPro" id="IPR001012">
    <property type="entry name" value="UBX_dom"/>
</dbReference>
<dbReference type="PANTHER" id="PTHR23322">
    <property type="entry name" value="FAS-ASSOCIATED PROTEIN"/>
    <property type="match status" value="1"/>
</dbReference>
<organism evidence="4 5">
    <name type="scientific">Septoria linicola</name>
    <dbReference type="NCBI Taxonomy" id="215465"/>
    <lineage>
        <taxon>Eukaryota</taxon>
        <taxon>Fungi</taxon>
        <taxon>Dikarya</taxon>
        <taxon>Ascomycota</taxon>
        <taxon>Pezizomycotina</taxon>
        <taxon>Dothideomycetes</taxon>
        <taxon>Dothideomycetidae</taxon>
        <taxon>Mycosphaerellales</taxon>
        <taxon>Mycosphaerellaceae</taxon>
        <taxon>Septoria</taxon>
    </lineage>
</organism>
<sequence>MAQPSIDLSALTEAQQLALQQYTSVTDQDLESAVPLLQKCQWNAQIAITRFFDGDAETIDPVAEAARAPPPAQDARRAETLMDGIPTRSSRIARASGLEPAPRVVPTPESQLTQSLPFPFSVILLPFSFAYTVFQRLFGGVGYVFPFLPRLLARFWSGRTSRPSRDASRRPLSPRDTAARFIREFEEEHGVEHGTLPFHEGGYAQAFDIAKRDLKFLLVVLLSPEHDDNSAFARDTLLAPEVVEFVNSASNNIVFWAGTVQDAEAYQVSTALNVSRFPYAALVVHTPSVSSTAMSKIASSAGPVPAQELITKLQAAMQKQNAELDRVRRQRQEQQATRNLRQEQESAYERSLALDREKARKRKEEEAEKEQAERERSEAAERKARDAQNLAHWRRWRARSIPLEPGPDVKDAVRMSLRMPSGERVIRKFRPDAELEELYAFVECYDELQEPTDDSAHEPEGYEHSYKFRLVSPMPREAYDAEGKGTIRDRIGRSGNLIVEKILTEDEDEEVSDAE</sequence>
<dbReference type="InterPro" id="IPR006577">
    <property type="entry name" value="UAS"/>
</dbReference>
<dbReference type="Pfam" id="PF14555">
    <property type="entry name" value="UBA_4"/>
    <property type="match status" value="1"/>
</dbReference>
<evidence type="ECO:0000256" key="1">
    <source>
        <dbReference type="ARBA" id="ARBA00023054"/>
    </source>
</evidence>
<keyword evidence="5" id="KW-1185">Reference proteome</keyword>
<dbReference type="PROSITE" id="PS50033">
    <property type="entry name" value="UBX"/>
    <property type="match status" value="1"/>
</dbReference>
<dbReference type="Proteomes" id="UP001056384">
    <property type="component" value="Chromosome 2"/>
</dbReference>
<accession>A0A9Q9APH2</accession>
<dbReference type="InterPro" id="IPR029071">
    <property type="entry name" value="Ubiquitin-like_domsf"/>
</dbReference>
<dbReference type="OrthoDB" id="1026733at2759"/>
<dbReference type="SUPFAM" id="SSF46934">
    <property type="entry name" value="UBA-like"/>
    <property type="match status" value="1"/>
</dbReference>
<evidence type="ECO:0000313" key="4">
    <source>
        <dbReference type="EMBL" id="USW49686.1"/>
    </source>
</evidence>
<dbReference type="AlphaFoldDB" id="A0A9Q9APH2"/>
<dbReference type="GO" id="GO:0005783">
    <property type="term" value="C:endoplasmic reticulum"/>
    <property type="evidence" value="ECO:0007669"/>
    <property type="project" value="TreeGrafter"/>
</dbReference>
<dbReference type="GO" id="GO:0043130">
    <property type="term" value="F:ubiquitin binding"/>
    <property type="evidence" value="ECO:0007669"/>
    <property type="project" value="TreeGrafter"/>
</dbReference>
<dbReference type="InterPro" id="IPR050730">
    <property type="entry name" value="UBX_domain-protein"/>
</dbReference>
<dbReference type="SUPFAM" id="SSF54236">
    <property type="entry name" value="Ubiquitin-like"/>
    <property type="match status" value="1"/>
</dbReference>
<feature type="region of interest" description="Disordered" evidence="2">
    <location>
        <begin position="328"/>
        <end position="388"/>
    </location>
</feature>
<dbReference type="InterPro" id="IPR009060">
    <property type="entry name" value="UBA-like_sf"/>
</dbReference>
<dbReference type="Pfam" id="PF00789">
    <property type="entry name" value="UBX"/>
    <property type="match status" value="1"/>
</dbReference>
<dbReference type="SMART" id="SM00166">
    <property type="entry name" value="UBX"/>
    <property type="match status" value="1"/>
</dbReference>
<proteinExistence type="predicted"/>
<keyword evidence="1" id="KW-0175">Coiled coil</keyword>
<dbReference type="CDD" id="cd01767">
    <property type="entry name" value="UBX"/>
    <property type="match status" value="1"/>
</dbReference>
<evidence type="ECO:0000256" key="2">
    <source>
        <dbReference type="SAM" id="MobiDB-lite"/>
    </source>
</evidence>
<evidence type="ECO:0000313" key="5">
    <source>
        <dbReference type="Proteomes" id="UP001056384"/>
    </source>
</evidence>
<dbReference type="Gene3D" id="3.10.20.90">
    <property type="entry name" value="Phosphatidylinositol 3-kinase Catalytic Subunit, Chain A, domain 1"/>
    <property type="match status" value="1"/>
</dbReference>
<feature type="compositionally biased region" description="Basic and acidic residues" evidence="2">
    <location>
        <begin position="340"/>
        <end position="386"/>
    </location>
</feature>
<dbReference type="EMBL" id="CP099419">
    <property type="protein sequence ID" value="USW49686.1"/>
    <property type="molecule type" value="Genomic_DNA"/>
</dbReference>
<protein>
    <submittedName>
        <fullName evidence="4">UBX domain, UBA-like superfamily, Ubiquitin-like domain superfamily</fullName>
    </submittedName>
</protein>
<dbReference type="Gene3D" id="3.40.30.10">
    <property type="entry name" value="Glutaredoxin"/>
    <property type="match status" value="1"/>
</dbReference>
<dbReference type="SMART" id="SM00594">
    <property type="entry name" value="UAS"/>
    <property type="match status" value="1"/>
</dbReference>
<gene>
    <name evidence="4" type="ORF">Slin15195_G030050</name>
</gene>
<dbReference type="InterPro" id="IPR036249">
    <property type="entry name" value="Thioredoxin-like_sf"/>
</dbReference>
<reference evidence="4" key="1">
    <citation type="submission" date="2022-06" db="EMBL/GenBank/DDBJ databases">
        <title>Complete genome sequences of two strains of the flax pathogen Septoria linicola.</title>
        <authorList>
            <person name="Lapalu N."/>
            <person name="Simon A."/>
            <person name="Demenou B."/>
            <person name="Paumier D."/>
            <person name="Guillot M.-P."/>
            <person name="Gout L."/>
            <person name="Valade R."/>
        </authorList>
    </citation>
    <scope>NUCLEOTIDE SEQUENCE</scope>
    <source>
        <strain evidence="4">SE15195</strain>
    </source>
</reference>
<dbReference type="GO" id="GO:0036503">
    <property type="term" value="P:ERAD pathway"/>
    <property type="evidence" value="ECO:0007669"/>
    <property type="project" value="TreeGrafter"/>
</dbReference>